<dbReference type="Proteomes" id="UP001604336">
    <property type="component" value="Unassembled WGS sequence"/>
</dbReference>
<dbReference type="Gene3D" id="3.40.50.300">
    <property type="entry name" value="P-loop containing nucleotide triphosphate hydrolases"/>
    <property type="match status" value="1"/>
</dbReference>
<sequence>MEIIQASCGCRNYFQPFLNSRIFNTSRIDAANYHYRFLPRSIFPSLSSLGLSRNESVLSTATQALFGNSTSDSVATEVAEVDRFLAIKKRAAEISPSLKGTSIFLVGINSSFKSSLGKILADALRYYYFDSDNLVEEAAGGKTAAISYLERDEVGFLASETEVLKQLSSMGRLVVCAGNGAVKDATNLALLRHGISIWINVPLDLVAREIVKDGIQLSATDMLLSGSSPEVLAQLNTLYECRRSGYATADTTISVQKVASELGYNELDAVSAEDLCMEALKEIENLMRAKKMMEEAARPF</sequence>
<protein>
    <submittedName>
        <fullName evidence="4">Inactive shikimate kinase like 1</fullName>
    </submittedName>
</protein>
<organism evidence="4 5">
    <name type="scientific">Abeliophyllum distichum</name>
    <dbReference type="NCBI Taxonomy" id="126358"/>
    <lineage>
        <taxon>Eukaryota</taxon>
        <taxon>Viridiplantae</taxon>
        <taxon>Streptophyta</taxon>
        <taxon>Embryophyta</taxon>
        <taxon>Tracheophyta</taxon>
        <taxon>Spermatophyta</taxon>
        <taxon>Magnoliopsida</taxon>
        <taxon>eudicotyledons</taxon>
        <taxon>Gunneridae</taxon>
        <taxon>Pentapetalae</taxon>
        <taxon>asterids</taxon>
        <taxon>lamiids</taxon>
        <taxon>Lamiales</taxon>
        <taxon>Oleaceae</taxon>
        <taxon>Forsythieae</taxon>
        <taxon>Abeliophyllum</taxon>
    </lineage>
</organism>
<dbReference type="GO" id="GO:0016301">
    <property type="term" value="F:kinase activity"/>
    <property type="evidence" value="ECO:0007669"/>
    <property type="project" value="UniProtKB-KW"/>
</dbReference>
<dbReference type="FunFam" id="3.40.50.300:FF:001033">
    <property type="entry name" value="Shikimate kinase 2, chloroplastic"/>
    <property type="match status" value="1"/>
</dbReference>
<dbReference type="PRINTS" id="PR01100">
    <property type="entry name" value="SHIKIMTKNASE"/>
</dbReference>
<dbReference type="PANTHER" id="PTHR21087:SF4">
    <property type="entry name" value="INACTIVE SHIKIMATE KINASE LIKE 1, CHLOROPLASTIC-RELATED"/>
    <property type="match status" value="1"/>
</dbReference>
<keyword evidence="4" id="KW-0418">Kinase</keyword>
<evidence type="ECO:0000256" key="1">
    <source>
        <dbReference type="ARBA" id="ARBA00004229"/>
    </source>
</evidence>
<keyword evidence="3" id="KW-0175">Coiled coil</keyword>
<reference evidence="5" key="1">
    <citation type="submission" date="2024-07" db="EMBL/GenBank/DDBJ databases">
        <title>Two chromosome-level genome assemblies of Korean endemic species Abeliophyllum distichum and Forsythia ovata (Oleaceae).</title>
        <authorList>
            <person name="Jang H."/>
        </authorList>
    </citation>
    <scope>NUCLEOTIDE SEQUENCE [LARGE SCALE GENOMIC DNA]</scope>
</reference>
<dbReference type="PANTHER" id="PTHR21087">
    <property type="entry name" value="SHIKIMATE KINASE"/>
    <property type="match status" value="1"/>
</dbReference>
<evidence type="ECO:0000313" key="4">
    <source>
        <dbReference type="EMBL" id="KAL2505482.1"/>
    </source>
</evidence>
<dbReference type="EMBL" id="JBFOLK010000006">
    <property type="protein sequence ID" value="KAL2505482.1"/>
    <property type="molecule type" value="Genomic_DNA"/>
</dbReference>
<dbReference type="SUPFAM" id="SSF52540">
    <property type="entry name" value="P-loop containing nucleoside triphosphate hydrolases"/>
    <property type="match status" value="1"/>
</dbReference>
<evidence type="ECO:0000313" key="5">
    <source>
        <dbReference type="Proteomes" id="UP001604336"/>
    </source>
</evidence>
<evidence type="ECO:0000256" key="3">
    <source>
        <dbReference type="SAM" id="Coils"/>
    </source>
</evidence>
<dbReference type="GO" id="GO:0009507">
    <property type="term" value="C:chloroplast"/>
    <property type="evidence" value="ECO:0007669"/>
    <property type="project" value="UniProtKB-SubCell"/>
</dbReference>
<proteinExistence type="inferred from homology"/>
<evidence type="ECO:0000256" key="2">
    <source>
        <dbReference type="ARBA" id="ARBA00006997"/>
    </source>
</evidence>
<comment type="similarity">
    <text evidence="2">Belongs to the shikimate kinase family.</text>
</comment>
<name>A0ABD1SYE6_9LAMI</name>
<comment type="caution">
    <text evidence="4">The sequence shown here is derived from an EMBL/GenBank/DDBJ whole genome shotgun (WGS) entry which is preliminary data.</text>
</comment>
<gene>
    <name evidence="4" type="ORF">Adt_21103</name>
</gene>
<dbReference type="InterPro" id="IPR031322">
    <property type="entry name" value="Shikimate/glucono_kinase"/>
</dbReference>
<dbReference type="HAMAP" id="MF_00109">
    <property type="entry name" value="Shikimate_kinase"/>
    <property type="match status" value="1"/>
</dbReference>
<dbReference type="InterPro" id="IPR027417">
    <property type="entry name" value="P-loop_NTPase"/>
</dbReference>
<dbReference type="Pfam" id="PF01202">
    <property type="entry name" value="SKI"/>
    <property type="match status" value="1"/>
</dbReference>
<comment type="subcellular location">
    <subcellularLocation>
        <location evidence="1">Plastid</location>
        <location evidence="1">Chloroplast</location>
    </subcellularLocation>
</comment>
<keyword evidence="4" id="KW-0808">Transferase</keyword>
<dbReference type="InterPro" id="IPR000623">
    <property type="entry name" value="Shikimate_kinase/TSH1"/>
</dbReference>
<dbReference type="AlphaFoldDB" id="A0ABD1SYE6"/>
<feature type="coiled-coil region" evidence="3">
    <location>
        <begin position="269"/>
        <end position="296"/>
    </location>
</feature>
<accession>A0ABD1SYE6</accession>
<keyword evidence="5" id="KW-1185">Reference proteome</keyword>